<evidence type="ECO:0000313" key="8">
    <source>
        <dbReference type="Proteomes" id="UP000317835"/>
    </source>
</evidence>
<dbReference type="Proteomes" id="UP000317835">
    <property type="component" value="Chromosome"/>
</dbReference>
<dbReference type="InterPro" id="IPR012000">
    <property type="entry name" value="Thiamin_PyroP_enz_cen_dom"/>
</dbReference>
<evidence type="ECO:0000256" key="2">
    <source>
        <dbReference type="ARBA" id="ARBA00023052"/>
    </source>
</evidence>
<dbReference type="GO" id="GO:0000287">
    <property type="term" value="F:magnesium ion binding"/>
    <property type="evidence" value="ECO:0007669"/>
    <property type="project" value="InterPro"/>
</dbReference>
<evidence type="ECO:0000259" key="6">
    <source>
        <dbReference type="Pfam" id="PF02776"/>
    </source>
</evidence>
<dbReference type="SUPFAM" id="SSF52518">
    <property type="entry name" value="Thiamin diphosphate-binding fold (THDP-binding)"/>
    <property type="match status" value="2"/>
</dbReference>
<dbReference type="InterPro" id="IPR029061">
    <property type="entry name" value="THDP-binding"/>
</dbReference>
<keyword evidence="7" id="KW-0808">Transferase</keyword>
<dbReference type="CDD" id="cd07035">
    <property type="entry name" value="TPP_PYR_POX_like"/>
    <property type="match status" value="1"/>
</dbReference>
<dbReference type="RefSeq" id="WP_145269939.1">
    <property type="nucleotide sequence ID" value="NZ_CP036426.1"/>
</dbReference>
<dbReference type="Gene3D" id="3.40.50.970">
    <property type="match status" value="2"/>
</dbReference>
<dbReference type="OrthoDB" id="9785953at2"/>
<dbReference type="InterPro" id="IPR011766">
    <property type="entry name" value="TPP_enzyme_TPP-bd"/>
</dbReference>
<evidence type="ECO:0000256" key="3">
    <source>
        <dbReference type="RuleBase" id="RU362132"/>
    </source>
</evidence>
<reference evidence="7 8" key="1">
    <citation type="submission" date="2019-02" db="EMBL/GenBank/DDBJ databases">
        <title>Deep-cultivation of Planctomycetes and their phenomic and genomic characterization uncovers novel biology.</title>
        <authorList>
            <person name="Wiegand S."/>
            <person name="Jogler M."/>
            <person name="Boedeker C."/>
            <person name="Pinto D."/>
            <person name="Vollmers J."/>
            <person name="Rivas-Marin E."/>
            <person name="Kohn T."/>
            <person name="Peeters S.H."/>
            <person name="Heuer A."/>
            <person name="Rast P."/>
            <person name="Oberbeckmann S."/>
            <person name="Bunk B."/>
            <person name="Jeske O."/>
            <person name="Meyerdierks A."/>
            <person name="Storesund J.E."/>
            <person name="Kallscheuer N."/>
            <person name="Luecker S."/>
            <person name="Lage O.M."/>
            <person name="Pohl T."/>
            <person name="Merkel B.J."/>
            <person name="Hornburger P."/>
            <person name="Mueller R.-W."/>
            <person name="Bruemmer F."/>
            <person name="Labrenz M."/>
            <person name="Spormann A.M."/>
            <person name="Op den Camp H."/>
            <person name="Overmann J."/>
            <person name="Amann R."/>
            <person name="Jetten M.S.M."/>
            <person name="Mascher T."/>
            <person name="Medema M.H."/>
            <person name="Devos D.P."/>
            <person name="Kaster A.-K."/>
            <person name="Ovreas L."/>
            <person name="Rohde M."/>
            <person name="Galperin M.Y."/>
            <person name="Jogler C."/>
        </authorList>
    </citation>
    <scope>NUCLEOTIDE SEQUENCE [LARGE SCALE GENOMIC DNA]</scope>
    <source>
        <strain evidence="7 8">ElP</strain>
    </source>
</reference>
<evidence type="ECO:0000259" key="4">
    <source>
        <dbReference type="Pfam" id="PF00205"/>
    </source>
</evidence>
<dbReference type="SUPFAM" id="SSF52467">
    <property type="entry name" value="DHS-like NAD/FAD-binding domain"/>
    <property type="match status" value="1"/>
</dbReference>
<proteinExistence type="inferred from homology"/>
<dbReference type="GO" id="GO:0030976">
    <property type="term" value="F:thiamine pyrophosphate binding"/>
    <property type="evidence" value="ECO:0007669"/>
    <property type="project" value="InterPro"/>
</dbReference>
<dbReference type="KEGG" id="tpla:ElP_26860"/>
<gene>
    <name evidence="7" type="primary">ilvG_2</name>
    <name evidence="7" type="ORF">ElP_26860</name>
</gene>
<evidence type="ECO:0000256" key="1">
    <source>
        <dbReference type="ARBA" id="ARBA00007812"/>
    </source>
</evidence>
<dbReference type="PANTHER" id="PTHR18968">
    <property type="entry name" value="THIAMINE PYROPHOSPHATE ENZYMES"/>
    <property type="match status" value="1"/>
</dbReference>
<dbReference type="Pfam" id="PF02776">
    <property type="entry name" value="TPP_enzyme_N"/>
    <property type="match status" value="1"/>
</dbReference>
<dbReference type="GO" id="GO:0050660">
    <property type="term" value="F:flavin adenine dinucleotide binding"/>
    <property type="evidence" value="ECO:0007669"/>
    <property type="project" value="TreeGrafter"/>
</dbReference>
<accession>A0A518H1T6</accession>
<dbReference type="Pfam" id="PF02775">
    <property type="entry name" value="TPP_enzyme_C"/>
    <property type="match status" value="1"/>
</dbReference>
<dbReference type="PANTHER" id="PTHR18968:SF13">
    <property type="entry name" value="ACETOLACTATE SYNTHASE CATALYTIC SUBUNIT, MITOCHONDRIAL"/>
    <property type="match status" value="1"/>
</dbReference>
<keyword evidence="8" id="KW-1185">Reference proteome</keyword>
<dbReference type="GO" id="GO:0009097">
    <property type="term" value="P:isoleucine biosynthetic process"/>
    <property type="evidence" value="ECO:0007669"/>
    <property type="project" value="TreeGrafter"/>
</dbReference>
<dbReference type="EMBL" id="CP036426">
    <property type="protein sequence ID" value="QDV34790.1"/>
    <property type="molecule type" value="Genomic_DNA"/>
</dbReference>
<feature type="domain" description="Thiamine pyrophosphate enzyme N-terminal TPP-binding" evidence="6">
    <location>
        <begin position="53"/>
        <end position="154"/>
    </location>
</feature>
<evidence type="ECO:0000259" key="5">
    <source>
        <dbReference type="Pfam" id="PF02775"/>
    </source>
</evidence>
<keyword evidence="2 3" id="KW-0786">Thiamine pyrophosphate</keyword>
<dbReference type="GO" id="GO:0009099">
    <property type="term" value="P:L-valine biosynthetic process"/>
    <property type="evidence" value="ECO:0007669"/>
    <property type="project" value="TreeGrafter"/>
</dbReference>
<dbReference type="Pfam" id="PF00205">
    <property type="entry name" value="TPP_enzyme_M"/>
    <property type="match status" value="1"/>
</dbReference>
<dbReference type="EC" id="2.2.1.6" evidence="7"/>
<dbReference type="InterPro" id="IPR012001">
    <property type="entry name" value="Thiamin_PyroP_enz_TPP-bd_dom"/>
</dbReference>
<dbReference type="GO" id="GO:0005948">
    <property type="term" value="C:acetolactate synthase complex"/>
    <property type="evidence" value="ECO:0007669"/>
    <property type="project" value="TreeGrafter"/>
</dbReference>
<evidence type="ECO:0000313" key="7">
    <source>
        <dbReference type="EMBL" id="QDV34790.1"/>
    </source>
</evidence>
<organism evidence="7 8">
    <name type="scientific">Tautonia plasticadhaerens</name>
    <dbReference type="NCBI Taxonomy" id="2527974"/>
    <lineage>
        <taxon>Bacteria</taxon>
        <taxon>Pseudomonadati</taxon>
        <taxon>Planctomycetota</taxon>
        <taxon>Planctomycetia</taxon>
        <taxon>Isosphaerales</taxon>
        <taxon>Isosphaeraceae</taxon>
        <taxon>Tautonia</taxon>
    </lineage>
</organism>
<dbReference type="InterPro" id="IPR045229">
    <property type="entry name" value="TPP_enz"/>
</dbReference>
<name>A0A518H1T6_9BACT</name>
<dbReference type="InterPro" id="IPR029035">
    <property type="entry name" value="DHS-like_NAD/FAD-binding_dom"/>
</dbReference>
<feature type="domain" description="Thiamine pyrophosphate enzyme central" evidence="4">
    <location>
        <begin position="250"/>
        <end position="372"/>
    </location>
</feature>
<dbReference type="CDD" id="cd00568">
    <property type="entry name" value="TPP_enzymes"/>
    <property type="match status" value="1"/>
</dbReference>
<dbReference type="Gene3D" id="3.40.50.1220">
    <property type="entry name" value="TPP-binding domain"/>
    <property type="match status" value="1"/>
</dbReference>
<dbReference type="GO" id="GO:0003984">
    <property type="term" value="F:acetolactate synthase activity"/>
    <property type="evidence" value="ECO:0007669"/>
    <property type="project" value="UniProtKB-EC"/>
</dbReference>
<comment type="similarity">
    <text evidence="1 3">Belongs to the TPP enzyme family.</text>
</comment>
<sequence>MEFTRRTVLGTIGAAGAGLAVEARGQQIPRPPDPSVPVHAAEPAQAPGVRGRMTGAKAAALAFSAERVPCVFGVPGAQNNEFWDAMKSIGLPYMLTSHESAAPVMADASARVSGRVGAFALIPGPGLTNAMTGIGEALLDTIPLVALVTDVKRGPKAPLGQVHSLNNAAILRTVTKAVFEVHHPGQIAAAIHRAFQVARAGPPGPVGVVVPYDLLSQTWDYDEPVPPELAPPWDEAAYRRALDVLRDPNRKVGIYAGLGAAEAAAELMAVAELLQAPVATTVSGKGVIPDDHPLAVGWGYGSFGTKAAERAFGQVDAVIAVGARYSEVSTANYNVPKHDHLIHVDIDPNVLGRNVPASVKVHADSRLFLARLLADGEQVRRRPDPRLIQAVYQDREAERAQHQEVQIKDGVDPMRFLALLGESLGQDGLMFVDVTASTHWAAESIRRNAPRRYVTPADNQSMGWAVSAAIGAQRTRPDLPVACVTGDGCFLMSGLEASTAARAHLPVKLFVLDDGAYHYMQMLQEPLFNRTTATVLANLDYPALARGMGLASLSIETNDQVLGGIAAALAHPGPILVRVAISYEGRDIRWLQSLRSSYLDKASTGQKARMAFRLLGRAANPALESD</sequence>
<protein>
    <submittedName>
        <fullName evidence="7">Acetolactate synthase isozyme 2 large subunit</fullName>
        <ecNumber evidence="7">2.2.1.6</ecNumber>
    </submittedName>
</protein>
<feature type="domain" description="Thiamine pyrophosphate enzyme TPP-binding" evidence="5">
    <location>
        <begin position="433"/>
        <end position="579"/>
    </location>
</feature>
<dbReference type="AlphaFoldDB" id="A0A518H1T6"/>